<protein>
    <submittedName>
        <fullName evidence="1">Uncharacterized protein</fullName>
    </submittedName>
</protein>
<reference evidence="1" key="1">
    <citation type="journal article" date="2021" name="PeerJ">
        <title>Extensive microbial diversity within the chicken gut microbiome revealed by metagenomics and culture.</title>
        <authorList>
            <person name="Gilroy R."/>
            <person name="Ravi A."/>
            <person name="Getino M."/>
            <person name="Pursley I."/>
            <person name="Horton D.L."/>
            <person name="Alikhan N.F."/>
            <person name="Baker D."/>
            <person name="Gharbi K."/>
            <person name="Hall N."/>
            <person name="Watson M."/>
            <person name="Adriaenssens E.M."/>
            <person name="Foster-Nyarko E."/>
            <person name="Jarju S."/>
            <person name="Secka A."/>
            <person name="Antonio M."/>
            <person name="Oren A."/>
            <person name="Chaudhuri R.R."/>
            <person name="La Ragione R."/>
            <person name="Hildebrand F."/>
            <person name="Pallen M.J."/>
        </authorList>
    </citation>
    <scope>NUCLEOTIDE SEQUENCE</scope>
    <source>
        <strain evidence="1">CHK179-5677</strain>
    </source>
</reference>
<dbReference type="SUPFAM" id="SSF52540">
    <property type="entry name" value="P-loop containing nucleoside triphosphate hydrolases"/>
    <property type="match status" value="1"/>
</dbReference>
<dbReference type="InterPro" id="IPR059206">
    <property type="entry name" value="Sll1717-like"/>
</dbReference>
<dbReference type="Gene3D" id="3.40.50.300">
    <property type="entry name" value="P-loop containing nucleotide triphosphate hydrolases"/>
    <property type="match status" value="1"/>
</dbReference>
<organism evidence="1 2">
    <name type="scientific">Pseudoflavonifractor capillosus</name>
    <dbReference type="NCBI Taxonomy" id="106588"/>
    <lineage>
        <taxon>Bacteria</taxon>
        <taxon>Bacillati</taxon>
        <taxon>Bacillota</taxon>
        <taxon>Clostridia</taxon>
        <taxon>Eubacteriales</taxon>
        <taxon>Oscillospiraceae</taxon>
        <taxon>Pseudoflavonifractor</taxon>
    </lineage>
</organism>
<dbReference type="AlphaFoldDB" id="A0A921MJM7"/>
<comment type="caution">
    <text evidence="1">The sequence shown here is derived from an EMBL/GenBank/DDBJ whole genome shotgun (WGS) entry which is preliminary data.</text>
</comment>
<accession>A0A921MJM7</accession>
<name>A0A921MJM7_9FIRM</name>
<dbReference type="InterPro" id="IPR027417">
    <property type="entry name" value="P-loop_NTPase"/>
</dbReference>
<evidence type="ECO:0000313" key="1">
    <source>
        <dbReference type="EMBL" id="HJG85788.1"/>
    </source>
</evidence>
<reference evidence="1" key="2">
    <citation type="submission" date="2021-09" db="EMBL/GenBank/DDBJ databases">
        <authorList>
            <person name="Gilroy R."/>
        </authorList>
    </citation>
    <scope>NUCLEOTIDE SEQUENCE</scope>
    <source>
        <strain evidence="1">CHK179-5677</strain>
    </source>
</reference>
<dbReference type="RefSeq" id="WP_295369520.1">
    <property type="nucleotide sequence ID" value="NZ_DYUC01000016.1"/>
</dbReference>
<gene>
    <name evidence="1" type="ORF">K8V01_01970</name>
</gene>
<sequence length="508" mass="58271">MEQSAMSVLSKYFSTGTAAQERDFISDIFVNIADYQKIITPPSRSIRLLVGSKGSGKSALLEYHYKKCIDNKVPALYMTPIDIDVESFEENEGSSFTTQKIYKALIQQIAIQIGSELHGLITDEQEALVDAAVKAGARQLGALDTLIRVLSPIGSAITKVDFQKMLPDLHYTTDTCVEGINQSLQTLPSEDTVFYVLFDDIDQFGNPGNKNYIDIIWCAVLAFKKIAEKLPHIRPIITMRSEIWRRIKVHRQNLRDQVDHIRPMVYELIPSPEDMNRILTYRMQYCRKQLDGVDSLVFEPFFQGDDCKIPSSGERRYWKDYLVTSSRERPRDTVQLVHKLAENAIKHGRQVIMDQDVDETALSYSTERVDDLVNENSDLCPELETVIRSFSSVDFHPSADEVRNHLLRVPGRGRISIQSKTLIAQNIDDMYKLWNLLYEIEFLTPRAKDCTQPKGFTHIRPYVDPTLVSASRWTDMQKFIWEIHPCYRSYLINISNASKKMIGFPSTY</sequence>
<evidence type="ECO:0000313" key="2">
    <source>
        <dbReference type="Proteomes" id="UP000760668"/>
    </source>
</evidence>
<dbReference type="EMBL" id="DYUC01000016">
    <property type="protein sequence ID" value="HJG85788.1"/>
    <property type="molecule type" value="Genomic_DNA"/>
</dbReference>
<dbReference type="NCBIfam" id="NF047389">
    <property type="entry name" value="ATPase_Sll1717"/>
    <property type="match status" value="1"/>
</dbReference>
<proteinExistence type="predicted"/>
<dbReference type="Proteomes" id="UP000760668">
    <property type="component" value="Unassembled WGS sequence"/>
</dbReference>